<name>A0A0C3FKZ5_PILCF</name>
<dbReference type="EMBL" id="KN832987">
    <property type="protein sequence ID" value="KIM84735.1"/>
    <property type="molecule type" value="Genomic_DNA"/>
</dbReference>
<protein>
    <submittedName>
        <fullName evidence="1">Uncharacterized protein</fullName>
    </submittedName>
</protein>
<dbReference type="InParanoid" id="A0A0C3FKZ5"/>
<reference evidence="2" key="2">
    <citation type="submission" date="2015-01" db="EMBL/GenBank/DDBJ databases">
        <title>Evolutionary Origins and Diversification of the Mycorrhizal Mutualists.</title>
        <authorList>
            <consortium name="DOE Joint Genome Institute"/>
            <consortium name="Mycorrhizal Genomics Consortium"/>
            <person name="Kohler A."/>
            <person name="Kuo A."/>
            <person name="Nagy L.G."/>
            <person name="Floudas D."/>
            <person name="Copeland A."/>
            <person name="Barry K.W."/>
            <person name="Cichocki N."/>
            <person name="Veneault-Fourrey C."/>
            <person name="LaButti K."/>
            <person name="Lindquist E.A."/>
            <person name="Lipzen A."/>
            <person name="Lundell T."/>
            <person name="Morin E."/>
            <person name="Murat C."/>
            <person name="Riley R."/>
            <person name="Ohm R."/>
            <person name="Sun H."/>
            <person name="Tunlid A."/>
            <person name="Henrissat B."/>
            <person name="Grigoriev I.V."/>
            <person name="Hibbett D.S."/>
            <person name="Martin F."/>
        </authorList>
    </citation>
    <scope>NUCLEOTIDE SEQUENCE [LARGE SCALE GENOMIC DNA]</scope>
    <source>
        <strain evidence="2">F 1598</strain>
    </source>
</reference>
<dbReference type="Proteomes" id="UP000054166">
    <property type="component" value="Unassembled WGS sequence"/>
</dbReference>
<proteinExistence type="predicted"/>
<organism evidence="1 2">
    <name type="scientific">Piloderma croceum (strain F 1598)</name>
    <dbReference type="NCBI Taxonomy" id="765440"/>
    <lineage>
        <taxon>Eukaryota</taxon>
        <taxon>Fungi</taxon>
        <taxon>Dikarya</taxon>
        <taxon>Basidiomycota</taxon>
        <taxon>Agaricomycotina</taxon>
        <taxon>Agaricomycetes</taxon>
        <taxon>Agaricomycetidae</taxon>
        <taxon>Atheliales</taxon>
        <taxon>Atheliaceae</taxon>
        <taxon>Piloderma</taxon>
    </lineage>
</organism>
<reference evidence="1 2" key="1">
    <citation type="submission" date="2014-04" db="EMBL/GenBank/DDBJ databases">
        <authorList>
            <consortium name="DOE Joint Genome Institute"/>
            <person name="Kuo A."/>
            <person name="Tarkka M."/>
            <person name="Buscot F."/>
            <person name="Kohler A."/>
            <person name="Nagy L.G."/>
            <person name="Floudas D."/>
            <person name="Copeland A."/>
            <person name="Barry K.W."/>
            <person name="Cichocki N."/>
            <person name="Veneault-Fourrey C."/>
            <person name="LaButti K."/>
            <person name="Lindquist E.A."/>
            <person name="Lipzen A."/>
            <person name="Lundell T."/>
            <person name="Morin E."/>
            <person name="Murat C."/>
            <person name="Sun H."/>
            <person name="Tunlid A."/>
            <person name="Henrissat B."/>
            <person name="Grigoriev I.V."/>
            <person name="Hibbett D.S."/>
            <person name="Martin F."/>
            <person name="Nordberg H.P."/>
            <person name="Cantor M.N."/>
            <person name="Hua S.X."/>
        </authorList>
    </citation>
    <scope>NUCLEOTIDE SEQUENCE [LARGE SCALE GENOMIC DNA]</scope>
    <source>
        <strain evidence="1 2">F 1598</strain>
    </source>
</reference>
<evidence type="ECO:0000313" key="1">
    <source>
        <dbReference type="EMBL" id="KIM84735.1"/>
    </source>
</evidence>
<dbReference type="HOGENOM" id="CLU_2400450_0_0_1"/>
<keyword evidence="2" id="KW-1185">Reference proteome</keyword>
<dbReference type="AlphaFoldDB" id="A0A0C3FKZ5"/>
<sequence>MHNIFGLTVHTCGIFFDQFIPMRNTREFQLPRPITELYITGGYAIWTSAPLGVLSTSLPVLRNYVDRILGVQGSTTFVAFELNICPQNRVRVC</sequence>
<gene>
    <name evidence="1" type="ORF">PILCRDRAFT_394720</name>
</gene>
<evidence type="ECO:0000313" key="2">
    <source>
        <dbReference type="Proteomes" id="UP000054166"/>
    </source>
</evidence>
<accession>A0A0C3FKZ5</accession>